<gene>
    <name evidence="1" type="ORF">MCNOR_2635</name>
</gene>
<organism evidence="1 2">
    <name type="scientific">Methylococcus capsulatus</name>
    <dbReference type="NCBI Taxonomy" id="414"/>
    <lineage>
        <taxon>Bacteria</taxon>
        <taxon>Pseudomonadati</taxon>
        <taxon>Pseudomonadota</taxon>
        <taxon>Gammaproteobacteria</taxon>
        <taxon>Methylococcales</taxon>
        <taxon>Methylococcaceae</taxon>
        <taxon>Methylococcus</taxon>
    </lineage>
</organism>
<evidence type="ECO:0000313" key="2">
    <source>
        <dbReference type="Proteomes" id="UP001158598"/>
    </source>
</evidence>
<dbReference type="EMBL" id="OX458332">
    <property type="protein sequence ID" value="CAI8858508.1"/>
    <property type="molecule type" value="Genomic_DNA"/>
</dbReference>
<dbReference type="AlphaFoldDB" id="A0AA35V7J1"/>
<sequence>MLGMVAGRFHLVAFRAAKLPLDHVHGPSLPVNMGDFGLTGSVPPKAAVPSGIPSNVTGWDASR</sequence>
<name>A0AA35V7J1_METCP</name>
<dbReference type="Proteomes" id="UP001158598">
    <property type="component" value="Chromosome"/>
</dbReference>
<protein>
    <submittedName>
        <fullName evidence="1">Uncharacterized protein</fullName>
    </submittedName>
</protein>
<reference evidence="1" key="1">
    <citation type="submission" date="2023-03" db="EMBL/GenBank/DDBJ databases">
        <authorList>
            <person name="Pearce D."/>
        </authorList>
    </citation>
    <scope>NUCLEOTIDE SEQUENCE</scope>
    <source>
        <strain evidence="1">Mc</strain>
    </source>
</reference>
<proteinExistence type="predicted"/>
<evidence type="ECO:0000313" key="1">
    <source>
        <dbReference type="EMBL" id="CAI8858508.1"/>
    </source>
</evidence>
<accession>A0AA35V7J1</accession>